<dbReference type="RefSeq" id="WP_148783418.1">
    <property type="nucleotide sequence ID" value="NZ_VNHU01000009.1"/>
</dbReference>
<protein>
    <submittedName>
        <fullName evidence="1">Uncharacterized protein</fullName>
    </submittedName>
</protein>
<sequence>MQLLAKNFSGQLECGSKYRIVEIIKGNSIVLVLKVYNEILESYHYTDLVAKSFDDDNFKEMILECLKEAQEKWKIQLIKSQLTKVA</sequence>
<dbReference type="EMBL" id="VNHU01000009">
    <property type="protein sequence ID" value="TYP71527.1"/>
    <property type="molecule type" value="Genomic_DNA"/>
</dbReference>
<name>A0A5S5BWW7_9FLAO</name>
<proteinExistence type="predicted"/>
<organism evidence="1 2">
    <name type="scientific">Aquimarina intermedia</name>
    <dbReference type="NCBI Taxonomy" id="350814"/>
    <lineage>
        <taxon>Bacteria</taxon>
        <taxon>Pseudomonadati</taxon>
        <taxon>Bacteroidota</taxon>
        <taxon>Flavobacteriia</taxon>
        <taxon>Flavobacteriales</taxon>
        <taxon>Flavobacteriaceae</taxon>
        <taxon>Aquimarina</taxon>
    </lineage>
</organism>
<keyword evidence="2" id="KW-1185">Reference proteome</keyword>
<dbReference type="AlphaFoldDB" id="A0A5S5BWW7"/>
<comment type="caution">
    <text evidence="1">The sequence shown here is derived from an EMBL/GenBank/DDBJ whole genome shotgun (WGS) entry which is preliminary data.</text>
</comment>
<reference evidence="1 2" key="1">
    <citation type="submission" date="2019-07" db="EMBL/GenBank/DDBJ databases">
        <title>Genomic Encyclopedia of Archaeal and Bacterial Type Strains, Phase II (KMG-II): from individual species to whole genera.</title>
        <authorList>
            <person name="Goeker M."/>
        </authorList>
    </citation>
    <scope>NUCLEOTIDE SEQUENCE [LARGE SCALE GENOMIC DNA]</scope>
    <source>
        <strain evidence="1 2">DSM 17527</strain>
    </source>
</reference>
<gene>
    <name evidence="1" type="ORF">BD809_109109</name>
</gene>
<accession>A0A5S5BWW7</accession>
<evidence type="ECO:0000313" key="2">
    <source>
        <dbReference type="Proteomes" id="UP000324376"/>
    </source>
</evidence>
<dbReference type="Proteomes" id="UP000324376">
    <property type="component" value="Unassembled WGS sequence"/>
</dbReference>
<evidence type="ECO:0000313" key="1">
    <source>
        <dbReference type="EMBL" id="TYP71527.1"/>
    </source>
</evidence>